<proteinExistence type="predicted"/>
<reference evidence="2 3" key="1">
    <citation type="journal article" date="2020" name="Nature">
        <title>Six reference-quality genomes reveal evolution of bat adaptations.</title>
        <authorList>
            <person name="Jebb D."/>
            <person name="Huang Z."/>
            <person name="Pippel M."/>
            <person name="Hughes G.M."/>
            <person name="Lavrichenko K."/>
            <person name="Devanna P."/>
            <person name="Winkler S."/>
            <person name="Jermiin L.S."/>
            <person name="Skirmuntt E.C."/>
            <person name="Katzourakis A."/>
            <person name="Burkitt-Gray L."/>
            <person name="Ray D.A."/>
            <person name="Sullivan K.A.M."/>
            <person name="Roscito J.G."/>
            <person name="Kirilenko B.M."/>
            <person name="Davalos L.M."/>
            <person name="Corthals A.P."/>
            <person name="Power M.L."/>
            <person name="Jones G."/>
            <person name="Ransome R.D."/>
            <person name="Dechmann D.K.N."/>
            <person name="Locatelli A.G."/>
            <person name="Puechmaille S.J."/>
            <person name="Fedrigo O."/>
            <person name="Jarvis E.D."/>
            <person name="Hiller M."/>
            <person name="Vernes S.C."/>
            <person name="Myers E.W."/>
            <person name="Teeling E.C."/>
        </authorList>
    </citation>
    <scope>NUCLEOTIDE SEQUENCE [LARGE SCALE GENOMIC DNA]</scope>
    <source>
        <strain evidence="2">MRhiFer1</strain>
        <tissue evidence="2">Lung</tissue>
    </source>
</reference>
<evidence type="ECO:0000256" key="1">
    <source>
        <dbReference type="SAM" id="MobiDB-lite"/>
    </source>
</evidence>
<accession>A0A7J7W838</accession>
<organism evidence="2 3">
    <name type="scientific">Rhinolophus ferrumequinum</name>
    <name type="common">Greater horseshoe bat</name>
    <dbReference type="NCBI Taxonomy" id="59479"/>
    <lineage>
        <taxon>Eukaryota</taxon>
        <taxon>Metazoa</taxon>
        <taxon>Chordata</taxon>
        <taxon>Craniata</taxon>
        <taxon>Vertebrata</taxon>
        <taxon>Euteleostomi</taxon>
        <taxon>Mammalia</taxon>
        <taxon>Eutheria</taxon>
        <taxon>Laurasiatheria</taxon>
        <taxon>Chiroptera</taxon>
        <taxon>Yinpterochiroptera</taxon>
        <taxon>Rhinolophoidea</taxon>
        <taxon>Rhinolophidae</taxon>
        <taxon>Rhinolophinae</taxon>
        <taxon>Rhinolophus</taxon>
    </lineage>
</organism>
<comment type="caution">
    <text evidence="2">The sequence shown here is derived from an EMBL/GenBank/DDBJ whole genome shotgun (WGS) entry which is preliminary data.</text>
</comment>
<evidence type="ECO:0000313" key="2">
    <source>
        <dbReference type="EMBL" id="KAF6333378.1"/>
    </source>
</evidence>
<sequence length="179" mass="20138">MDKSFKAERIINRTTIEVKKEIVSLGKSMVLEVSSDDVEELVEDHKTALTTGELQHILKEQQQAAAEELSSEEEGRKSISTALIKAMCTKWVEVQIFVEKYHPDKAAQILKHRKKQMSVEKFLVRRRSSEFKPGVSGVKKSRGGMAGKESPTVIMEEGYRTPEEQSPIVIIEGDPPSKL</sequence>
<evidence type="ECO:0000313" key="3">
    <source>
        <dbReference type="Proteomes" id="UP000585614"/>
    </source>
</evidence>
<feature type="region of interest" description="Disordered" evidence="1">
    <location>
        <begin position="133"/>
        <end position="159"/>
    </location>
</feature>
<protein>
    <submittedName>
        <fullName evidence="2">Uncharacterized protein</fullName>
    </submittedName>
</protein>
<name>A0A7J7W838_RHIFE</name>
<dbReference type="EMBL" id="JACAGC010000011">
    <property type="protein sequence ID" value="KAF6333378.1"/>
    <property type="molecule type" value="Genomic_DNA"/>
</dbReference>
<dbReference type="Proteomes" id="UP000585614">
    <property type="component" value="Unassembled WGS sequence"/>
</dbReference>
<gene>
    <name evidence="2" type="ORF">mRhiFer1_008138</name>
</gene>
<dbReference type="AlphaFoldDB" id="A0A7J7W838"/>